<evidence type="ECO:0000313" key="4">
    <source>
        <dbReference type="Proteomes" id="UP000553957"/>
    </source>
</evidence>
<evidence type="ECO:0000313" key="2">
    <source>
        <dbReference type="EMBL" id="NOL41219.1"/>
    </source>
</evidence>
<protein>
    <submittedName>
        <fullName evidence="1">HEAT repeat protein</fullName>
    </submittedName>
</protein>
<dbReference type="AlphaFoldDB" id="A0A7Y4KYW3"/>
<dbReference type="EMBL" id="JABJRC010000002">
    <property type="protein sequence ID" value="NOL41219.1"/>
    <property type="molecule type" value="Genomic_DNA"/>
</dbReference>
<name>A0A7Y4KYW3_9ACTN</name>
<dbReference type="InterPro" id="IPR011989">
    <property type="entry name" value="ARM-like"/>
</dbReference>
<dbReference type="EMBL" id="JACHKF010000001">
    <property type="protein sequence ID" value="MBB6568935.1"/>
    <property type="molecule type" value="Genomic_DNA"/>
</dbReference>
<dbReference type="Pfam" id="PF13646">
    <property type="entry name" value="HEAT_2"/>
    <property type="match status" value="1"/>
</dbReference>
<evidence type="ECO:0000313" key="3">
    <source>
        <dbReference type="Proteomes" id="UP000534306"/>
    </source>
</evidence>
<comment type="caution">
    <text evidence="2">The sequence shown here is derived from an EMBL/GenBank/DDBJ whole genome shotgun (WGS) entry which is preliminary data.</text>
</comment>
<gene>
    <name evidence="1" type="ORF">HNR71_004572</name>
    <name evidence="2" type="ORF">HPO96_13285</name>
</gene>
<dbReference type="Proteomes" id="UP000553957">
    <property type="component" value="Unassembled WGS sequence"/>
</dbReference>
<keyword evidence="3" id="KW-1185">Reference proteome</keyword>
<accession>A0A7Y4KYW3</accession>
<dbReference type="RefSeq" id="WP_171673653.1">
    <property type="nucleotide sequence ID" value="NZ_BAAAGT010000013.1"/>
</dbReference>
<reference evidence="1 4" key="2">
    <citation type="submission" date="2020-08" db="EMBL/GenBank/DDBJ databases">
        <title>Sequencing the genomes of 1000 actinobacteria strains.</title>
        <authorList>
            <person name="Klenk H.-P."/>
        </authorList>
    </citation>
    <scope>NUCLEOTIDE SEQUENCE [LARGE SCALE GENOMIC DNA]</scope>
    <source>
        <strain evidence="1 4">DSM 15626</strain>
    </source>
</reference>
<proteinExistence type="predicted"/>
<evidence type="ECO:0000313" key="1">
    <source>
        <dbReference type="EMBL" id="MBB6568935.1"/>
    </source>
</evidence>
<organism evidence="2 3">
    <name type="scientific">Kribbella sandramycini</name>
    <dbReference type="NCBI Taxonomy" id="60450"/>
    <lineage>
        <taxon>Bacteria</taxon>
        <taxon>Bacillati</taxon>
        <taxon>Actinomycetota</taxon>
        <taxon>Actinomycetes</taxon>
        <taxon>Propionibacteriales</taxon>
        <taxon>Kribbellaceae</taxon>
        <taxon>Kribbella</taxon>
    </lineage>
</organism>
<sequence length="189" mass="20868">MSGDRRKSPREVIAAACAEHGADAVVDWAIAFLTGEITGEAAYAEELPKLVAITGQANPGGWKTNDPVNHYWVRVWAARVFLYVWRDDAAHALLAVADDPAWRVREHVARVTAQRELGQLVDSLLPMLEHELPRVRAAAVRAVGAAGEVEHLDAVEALTDDPDQAVRVAVERAVERLEQRLDRVRYPRG</sequence>
<dbReference type="Proteomes" id="UP000534306">
    <property type="component" value="Unassembled WGS sequence"/>
</dbReference>
<dbReference type="Gene3D" id="1.25.10.10">
    <property type="entry name" value="Leucine-rich Repeat Variant"/>
    <property type="match status" value="1"/>
</dbReference>
<dbReference type="InterPro" id="IPR016024">
    <property type="entry name" value="ARM-type_fold"/>
</dbReference>
<dbReference type="SUPFAM" id="SSF48371">
    <property type="entry name" value="ARM repeat"/>
    <property type="match status" value="1"/>
</dbReference>
<reference evidence="2 3" key="1">
    <citation type="submission" date="2020-05" db="EMBL/GenBank/DDBJ databases">
        <title>Genome sequence of Kribbella sandramycini ATCC 39419.</title>
        <authorList>
            <person name="Maclea K.S."/>
            <person name="Fair J.L."/>
        </authorList>
    </citation>
    <scope>NUCLEOTIDE SEQUENCE [LARGE SCALE GENOMIC DNA]</scope>
    <source>
        <strain evidence="2 3">ATCC 39419</strain>
    </source>
</reference>